<comment type="caution">
    <text evidence="3">The sequence shown here is derived from an EMBL/GenBank/DDBJ whole genome shotgun (WGS) entry which is preliminary data.</text>
</comment>
<feature type="compositionally biased region" description="Basic and acidic residues" evidence="1">
    <location>
        <begin position="401"/>
        <end position="414"/>
    </location>
</feature>
<protein>
    <recommendedName>
        <fullName evidence="2">DDE-1 domain-containing protein</fullName>
    </recommendedName>
</protein>
<evidence type="ECO:0000313" key="4">
    <source>
        <dbReference type="Proteomes" id="UP001162162"/>
    </source>
</evidence>
<dbReference type="InterPro" id="IPR050863">
    <property type="entry name" value="CenT-Element_Derived"/>
</dbReference>
<organism evidence="3 4">
    <name type="scientific">Aromia moschata</name>
    <dbReference type="NCBI Taxonomy" id="1265417"/>
    <lineage>
        <taxon>Eukaryota</taxon>
        <taxon>Metazoa</taxon>
        <taxon>Ecdysozoa</taxon>
        <taxon>Arthropoda</taxon>
        <taxon>Hexapoda</taxon>
        <taxon>Insecta</taxon>
        <taxon>Pterygota</taxon>
        <taxon>Neoptera</taxon>
        <taxon>Endopterygota</taxon>
        <taxon>Coleoptera</taxon>
        <taxon>Polyphaga</taxon>
        <taxon>Cucujiformia</taxon>
        <taxon>Chrysomeloidea</taxon>
        <taxon>Cerambycidae</taxon>
        <taxon>Cerambycinae</taxon>
        <taxon>Callichromatini</taxon>
        <taxon>Aromia</taxon>
    </lineage>
</organism>
<feature type="region of interest" description="Disordered" evidence="1">
    <location>
        <begin position="392"/>
        <end position="432"/>
    </location>
</feature>
<dbReference type="Pfam" id="PF03184">
    <property type="entry name" value="DDE_1"/>
    <property type="match status" value="1"/>
</dbReference>
<dbReference type="GO" id="GO:0005634">
    <property type="term" value="C:nucleus"/>
    <property type="evidence" value="ECO:0007669"/>
    <property type="project" value="TreeGrafter"/>
</dbReference>
<evidence type="ECO:0000313" key="3">
    <source>
        <dbReference type="EMBL" id="KAJ8935182.1"/>
    </source>
</evidence>
<feature type="compositionally biased region" description="Polar residues" evidence="1">
    <location>
        <begin position="417"/>
        <end position="432"/>
    </location>
</feature>
<evidence type="ECO:0000259" key="2">
    <source>
        <dbReference type="Pfam" id="PF03184"/>
    </source>
</evidence>
<feature type="domain" description="DDE-1" evidence="2">
    <location>
        <begin position="98"/>
        <end position="231"/>
    </location>
</feature>
<dbReference type="GO" id="GO:0003677">
    <property type="term" value="F:DNA binding"/>
    <property type="evidence" value="ECO:0007669"/>
    <property type="project" value="TreeGrafter"/>
</dbReference>
<proteinExistence type="predicted"/>
<reference evidence="3" key="1">
    <citation type="journal article" date="2023" name="Insect Mol. Biol.">
        <title>Genome sequencing provides insights into the evolution of gene families encoding plant cell wall-degrading enzymes in longhorned beetles.</title>
        <authorList>
            <person name="Shin N.R."/>
            <person name="Okamura Y."/>
            <person name="Kirsch R."/>
            <person name="Pauchet Y."/>
        </authorList>
    </citation>
    <scope>NUCLEOTIDE SEQUENCE</scope>
    <source>
        <strain evidence="3">AMC_N1</strain>
    </source>
</reference>
<evidence type="ECO:0000256" key="1">
    <source>
        <dbReference type="SAM" id="MobiDB-lite"/>
    </source>
</evidence>
<name>A0AAV8X922_9CUCU</name>
<dbReference type="EMBL" id="JAPWTK010000923">
    <property type="protein sequence ID" value="KAJ8935182.1"/>
    <property type="molecule type" value="Genomic_DNA"/>
</dbReference>
<dbReference type="InterPro" id="IPR004875">
    <property type="entry name" value="DDE_SF_endonuclease_dom"/>
</dbReference>
<dbReference type="AlphaFoldDB" id="A0AAV8X922"/>
<dbReference type="InterPro" id="IPR036397">
    <property type="entry name" value="RNaseH_sf"/>
</dbReference>
<dbReference type="Gene3D" id="3.30.420.10">
    <property type="entry name" value="Ribonuclease H-like superfamily/Ribonuclease H"/>
    <property type="match status" value="1"/>
</dbReference>
<keyword evidence="4" id="KW-1185">Reference proteome</keyword>
<accession>A0AAV8X922</accession>
<gene>
    <name evidence="3" type="ORF">NQ318_006476</name>
</gene>
<sequence length="432" mass="48636">MAGWKWVSGFLKRNPQISLRTPENTSLARAQDFNKPNIGAYFLALSAILAKYNFPPENMYNMDESGLSTVQKKSQKIYASKGRKQVGAVSSAERGKHVTIVCAMNAIGTFVPPAFIFPRERMKDELMNDAPVGSVCFAQEKGWMTTEIFLKWLKHFLRYTKASKENPVLLLLDGHGSHKGLQAMEFAKENGIIIFCFPAHCSHHVQPLDVGFFRPLHTYYDQEIELWLRNNPGKANAEVQVAHHENSLNHKSCILALRARGMIHDNIQCSLTAQLNEEISYWKNILKRVVAVIKGLASRGLAFRGKDGIELQDTEKENAKPCVEILQDVLVSQATALNASNELEPVRMINAGEFIRLDQSFCIKSSENPSNNNIELTSVDLEIKFYHTAIDSDTDSAPEDPPVKEPTKATDFRRKNQIQNYTDTSDSSCLFR</sequence>
<dbReference type="Proteomes" id="UP001162162">
    <property type="component" value="Unassembled WGS sequence"/>
</dbReference>
<dbReference type="PANTHER" id="PTHR19303">
    <property type="entry name" value="TRANSPOSON"/>
    <property type="match status" value="1"/>
</dbReference>
<dbReference type="PANTHER" id="PTHR19303:SF71">
    <property type="entry name" value="ZINC FINGER PHD-TYPE DOMAIN-CONTAINING PROTEIN"/>
    <property type="match status" value="1"/>
</dbReference>